<accession>A0ABV5AKY6</accession>
<keyword evidence="1" id="KW-1133">Transmembrane helix</keyword>
<evidence type="ECO:0000313" key="2">
    <source>
        <dbReference type="EMBL" id="MFB5192941.1"/>
    </source>
</evidence>
<evidence type="ECO:0000313" key="3">
    <source>
        <dbReference type="Proteomes" id="UP001579974"/>
    </source>
</evidence>
<proteinExistence type="predicted"/>
<feature type="transmembrane region" description="Helical" evidence="1">
    <location>
        <begin position="12"/>
        <end position="30"/>
    </location>
</feature>
<name>A0ABV5AKY6_9BACL</name>
<keyword evidence="1" id="KW-0472">Membrane</keyword>
<reference evidence="2 3" key="1">
    <citation type="journal article" date="2024" name="Int. J. Mol. Sci.">
        <title>Exploration of Alicyclobacillus spp. Genome in Search of Antibiotic Resistance.</title>
        <authorList>
            <person name="Bucka-Kolendo J."/>
            <person name="Kiousi D.E."/>
            <person name="Dekowska A."/>
            <person name="Mikolajczuk-Szczyrba A."/>
            <person name="Karadedos D.M."/>
            <person name="Michael P."/>
            <person name="Galanis A."/>
            <person name="Sokolowska B."/>
        </authorList>
    </citation>
    <scope>NUCLEOTIDE SEQUENCE [LARGE SCALE GENOMIC DNA]</scope>
    <source>
        <strain evidence="2 3">KKP 3000</strain>
    </source>
</reference>
<sequence length="137" mass="15006">MKTTNKPPLAPEFGLICSLLFSPIGGAIFYSTNWKRLGKPQYRWWTWVTIAGLFAMYLIASQTSFKATAGAIVSVWIVIMYVLQKRITPNGTRYTVSPAFIVTLSIIAIGLGFASGLGLNYGLPMGSLLDALKQLIQ</sequence>
<dbReference type="RefSeq" id="WP_368781020.1">
    <property type="nucleotide sequence ID" value="NZ_CP162941.1"/>
</dbReference>
<evidence type="ECO:0000256" key="1">
    <source>
        <dbReference type="SAM" id="Phobius"/>
    </source>
</evidence>
<dbReference type="EMBL" id="JBDXSU010000032">
    <property type="protein sequence ID" value="MFB5192941.1"/>
    <property type="molecule type" value="Genomic_DNA"/>
</dbReference>
<keyword evidence="1" id="KW-0812">Transmembrane</keyword>
<organism evidence="2 3">
    <name type="scientific">Alicyclobacillus fastidiosus</name>
    <dbReference type="NCBI Taxonomy" id="392011"/>
    <lineage>
        <taxon>Bacteria</taxon>
        <taxon>Bacillati</taxon>
        <taxon>Bacillota</taxon>
        <taxon>Bacilli</taxon>
        <taxon>Bacillales</taxon>
        <taxon>Alicyclobacillaceae</taxon>
        <taxon>Alicyclobacillus</taxon>
    </lineage>
</organism>
<gene>
    <name evidence="2" type="ORF">KKP3000_002535</name>
</gene>
<feature type="transmembrane region" description="Helical" evidence="1">
    <location>
        <begin position="42"/>
        <end position="59"/>
    </location>
</feature>
<feature type="transmembrane region" description="Helical" evidence="1">
    <location>
        <begin position="65"/>
        <end position="83"/>
    </location>
</feature>
<feature type="transmembrane region" description="Helical" evidence="1">
    <location>
        <begin position="95"/>
        <end position="119"/>
    </location>
</feature>
<keyword evidence="3" id="KW-1185">Reference proteome</keyword>
<comment type="caution">
    <text evidence="2">The sequence shown here is derived from an EMBL/GenBank/DDBJ whole genome shotgun (WGS) entry which is preliminary data.</text>
</comment>
<dbReference type="Proteomes" id="UP001579974">
    <property type="component" value="Unassembled WGS sequence"/>
</dbReference>
<protein>
    <submittedName>
        <fullName evidence="2">Uncharacterized protein</fullName>
    </submittedName>
</protein>